<evidence type="ECO:0000259" key="8">
    <source>
        <dbReference type="Pfam" id="PF13908"/>
    </source>
</evidence>
<evidence type="ECO:0000256" key="1">
    <source>
        <dbReference type="ARBA" id="ARBA00004370"/>
    </source>
</evidence>
<gene>
    <name evidence="9" type="ORF">ACEWY4_009877</name>
</gene>
<dbReference type="GO" id="GO:0016020">
    <property type="term" value="C:membrane"/>
    <property type="evidence" value="ECO:0007669"/>
    <property type="project" value="UniProtKB-SubCell"/>
</dbReference>
<dbReference type="EMBL" id="JBHFQA010000008">
    <property type="protein sequence ID" value="KAL2095158.1"/>
    <property type="molecule type" value="Genomic_DNA"/>
</dbReference>
<dbReference type="Pfam" id="PF13908">
    <property type="entry name" value="Shisa_N"/>
    <property type="match status" value="1"/>
</dbReference>
<dbReference type="InterPro" id="IPR053891">
    <property type="entry name" value="Shisa_N"/>
</dbReference>
<feature type="domain" description="Shisa N-terminal" evidence="8">
    <location>
        <begin position="26"/>
        <end position="80"/>
    </location>
</feature>
<sequence length="271" mass="29585">MFKSVTCALWIFLLDMSLPLPAEGAGEYCHGWLDSYSTWHRGFQCPEQYDGEESRYCCGTCTLRYCCTSIEARLDQSTCDTDDFINNGNGKVKTMTPNVPTYLPFVIVVSAFLSFVLVGTVVSVCCCHCLKPKSTERHSGLMPTQNSLLESGGAAPEALTPSRDSSSSASSVGRSTATTRPSGSDGTVNMYGPMGNMYPTLGLQQPQHFASPAHLQGHFYQPYLNYSVPPEHTMIAAPVFLDNHSAYRHPHGQPFPQAPMHTEPICPGLTL</sequence>
<dbReference type="PANTHER" id="PTHR31395:SF18">
    <property type="entry name" value="PROTEIN SHISA-2 HOMOLOG PRECURSOR"/>
    <property type="match status" value="1"/>
</dbReference>
<protein>
    <recommendedName>
        <fullName evidence="8">Shisa N-terminal domain-containing protein</fullName>
    </recommendedName>
</protein>
<evidence type="ECO:0000256" key="5">
    <source>
        <dbReference type="SAM" id="MobiDB-lite"/>
    </source>
</evidence>
<organism evidence="9 10">
    <name type="scientific">Coilia grayii</name>
    <name type="common">Gray's grenadier anchovy</name>
    <dbReference type="NCBI Taxonomy" id="363190"/>
    <lineage>
        <taxon>Eukaryota</taxon>
        <taxon>Metazoa</taxon>
        <taxon>Chordata</taxon>
        <taxon>Craniata</taxon>
        <taxon>Vertebrata</taxon>
        <taxon>Euteleostomi</taxon>
        <taxon>Actinopterygii</taxon>
        <taxon>Neopterygii</taxon>
        <taxon>Teleostei</taxon>
        <taxon>Clupei</taxon>
        <taxon>Clupeiformes</taxon>
        <taxon>Clupeoidei</taxon>
        <taxon>Engraulidae</taxon>
        <taxon>Coilinae</taxon>
        <taxon>Coilia</taxon>
    </lineage>
</organism>
<evidence type="ECO:0000256" key="3">
    <source>
        <dbReference type="ARBA" id="ARBA00022989"/>
    </source>
</evidence>
<dbReference type="Proteomes" id="UP001591681">
    <property type="component" value="Unassembled WGS sequence"/>
</dbReference>
<evidence type="ECO:0000313" key="9">
    <source>
        <dbReference type="EMBL" id="KAL2095158.1"/>
    </source>
</evidence>
<proteinExistence type="predicted"/>
<accession>A0ABD1K7P5</accession>
<keyword evidence="4 6" id="KW-0472">Membrane</keyword>
<evidence type="ECO:0000256" key="6">
    <source>
        <dbReference type="SAM" id="Phobius"/>
    </source>
</evidence>
<evidence type="ECO:0000256" key="4">
    <source>
        <dbReference type="ARBA" id="ARBA00023136"/>
    </source>
</evidence>
<evidence type="ECO:0000256" key="7">
    <source>
        <dbReference type="SAM" id="SignalP"/>
    </source>
</evidence>
<comment type="subcellular location">
    <subcellularLocation>
        <location evidence="1">Membrane</location>
    </subcellularLocation>
</comment>
<keyword evidence="3 6" id="KW-1133">Transmembrane helix</keyword>
<dbReference type="AlphaFoldDB" id="A0ABD1K7P5"/>
<name>A0ABD1K7P5_9TELE</name>
<feature type="region of interest" description="Disordered" evidence="5">
    <location>
        <begin position="137"/>
        <end position="187"/>
    </location>
</feature>
<feature type="compositionally biased region" description="Low complexity" evidence="5">
    <location>
        <begin position="158"/>
        <end position="180"/>
    </location>
</feature>
<evidence type="ECO:0000256" key="2">
    <source>
        <dbReference type="ARBA" id="ARBA00022692"/>
    </source>
</evidence>
<feature type="chain" id="PRO_5044862629" description="Shisa N-terminal domain-containing protein" evidence="7">
    <location>
        <begin position="25"/>
        <end position="271"/>
    </location>
</feature>
<keyword evidence="7" id="KW-0732">Signal</keyword>
<dbReference type="InterPro" id="IPR026910">
    <property type="entry name" value="Shisa"/>
</dbReference>
<feature type="signal peptide" evidence="7">
    <location>
        <begin position="1"/>
        <end position="24"/>
    </location>
</feature>
<keyword evidence="2 6" id="KW-0812">Transmembrane</keyword>
<feature type="transmembrane region" description="Helical" evidence="6">
    <location>
        <begin position="102"/>
        <end position="130"/>
    </location>
</feature>
<dbReference type="PANTHER" id="PTHR31395">
    <property type="entry name" value="SHISA"/>
    <property type="match status" value="1"/>
</dbReference>
<keyword evidence="10" id="KW-1185">Reference proteome</keyword>
<evidence type="ECO:0000313" key="10">
    <source>
        <dbReference type="Proteomes" id="UP001591681"/>
    </source>
</evidence>
<reference evidence="9 10" key="1">
    <citation type="submission" date="2024-09" db="EMBL/GenBank/DDBJ databases">
        <title>A chromosome-level genome assembly of Gray's grenadier anchovy, Coilia grayii.</title>
        <authorList>
            <person name="Fu Z."/>
        </authorList>
    </citation>
    <scope>NUCLEOTIDE SEQUENCE [LARGE SCALE GENOMIC DNA]</scope>
    <source>
        <strain evidence="9">G4</strain>
        <tissue evidence="9">Muscle</tissue>
    </source>
</reference>
<comment type="caution">
    <text evidence="9">The sequence shown here is derived from an EMBL/GenBank/DDBJ whole genome shotgun (WGS) entry which is preliminary data.</text>
</comment>